<dbReference type="WBParaSite" id="Hba_10916">
    <property type="protein sequence ID" value="Hba_10916"/>
    <property type="gene ID" value="Hba_10916"/>
</dbReference>
<evidence type="ECO:0000313" key="3">
    <source>
        <dbReference type="WBParaSite" id="Hba_10916"/>
    </source>
</evidence>
<feature type="compositionally biased region" description="Basic and acidic residues" evidence="1">
    <location>
        <begin position="138"/>
        <end position="151"/>
    </location>
</feature>
<feature type="region of interest" description="Disordered" evidence="1">
    <location>
        <begin position="133"/>
        <end position="164"/>
    </location>
</feature>
<feature type="region of interest" description="Disordered" evidence="1">
    <location>
        <begin position="43"/>
        <end position="69"/>
    </location>
</feature>
<dbReference type="Proteomes" id="UP000095283">
    <property type="component" value="Unplaced"/>
</dbReference>
<feature type="compositionally biased region" description="Polar residues" evidence="1">
    <location>
        <begin position="214"/>
        <end position="226"/>
    </location>
</feature>
<organism evidence="2 3">
    <name type="scientific">Heterorhabditis bacteriophora</name>
    <name type="common">Entomopathogenic nematode worm</name>
    <dbReference type="NCBI Taxonomy" id="37862"/>
    <lineage>
        <taxon>Eukaryota</taxon>
        <taxon>Metazoa</taxon>
        <taxon>Ecdysozoa</taxon>
        <taxon>Nematoda</taxon>
        <taxon>Chromadorea</taxon>
        <taxon>Rhabditida</taxon>
        <taxon>Rhabditina</taxon>
        <taxon>Rhabditomorpha</taxon>
        <taxon>Strongyloidea</taxon>
        <taxon>Heterorhabditidae</taxon>
        <taxon>Heterorhabditis</taxon>
    </lineage>
</organism>
<feature type="region of interest" description="Disordered" evidence="1">
    <location>
        <begin position="214"/>
        <end position="248"/>
    </location>
</feature>
<feature type="compositionally biased region" description="Polar residues" evidence="1">
    <location>
        <begin position="11"/>
        <end position="21"/>
    </location>
</feature>
<feature type="compositionally biased region" description="Low complexity" evidence="1">
    <location>
        <begin position="50"/>
        <end position="67"/>
    </location>
</feature>
<proteinExistence type="predicted"/>
<keyword evidence="2" id="KW-1185">Reference proteome</keyword>
<name>A0A1I7X0E9_HETBA</name>
<dbReference type="AlphaFoldDB" id="A0A1I7X0E9"/>
<evidence type="ECO:0000313" key="2">
    <source>
        <dbReference type="Proteomes" id="UP000095283"/>
    </source>
</evidence>
<feature type="region of interest" description="Disordered" evidence="1">
    <location>
        <begin position="1"/>
        <end position="21"/>
    </location>
</feature>
<protein>
    <submittedName>
        <fullName evidence="3">C2H2-type domain-containing protein</fullName>
    </submittedName>
</protein>
<accession>A0A1I7X0E9</accession>
<reference evidence="3" key="1">
    <citation type="submission" date="2016-11" db="UniProtKB">
        <authorList>
            <consortium name="WormBaseParasite"/>
        </authorList>
    </citation>
    <scope>IDENTIFICATION</scope>
</reference>
<sequence length="406" mass="46709">MPDAAEAENEQYPQKISPMQTPINSRPFLNAVIVPQRTSTLSPSDHILLNSPTMTSNSGSGTSETSPIGEIISTDLEGPDNERVMCMACRGVYPSRRSLTGHIGRNEKCREIIDIKYYNTIISGNIRRHINQCGKNESGQKRPRADKEQRKDSKRRRAEEELLPPILHEGFEPVPQIVAPPSSLLNCSPVMSPPMNSLVSSFLRIDHKSSELAQSQDNSLYSNNIGSDRRIQLPTDPSPPGVTRKDQEPPEHLFNSFNIYWIFVFNFHTDNKPLKESDSKNIHLFLFLKDAYICDHCEFVTIYKGNMKRHLNTCHPAPDCKDLKEWDRKLESMRASVLGISKENMIERLNAHKLNSTRGRKPRGKRQEEQQIYILFFLIRYYVKQMMPQEHSQMRYNYDMMSFPNL</sequence>
<evidence type="ECO:0000256" key="1">
    <source>
        <dbReference type="SAM" id="MobiDB-lite"/>
    </source>
</evidence>